<gene>
    <name evidence="2" type="ORF">O204_22010</name>
</gene>
<sequence>MTSDPYPVLAMRTLWKRYMALLENDLSTQIFDNVKNLLVCALLFAAGTNTLLGQRDLFIGVFASSVAGWGLIILSTLLMLLNISDGIRRLAKLRYHLALQLLLILVYLVIAERVVEIVWGFRAH</sequence>
<evidence type="ECO:0000313" key="3">
    <source>
        <dbReference type="Proteomes" id="UP000016504"/>
    </source>
</evidence>
<dbReference type="PATRIC" id="fig|1390371.3.peg.1729"/>
<protein>
    <submittedName>
        <fullName evidence="2">Uncharacterized protein</fullName>
    </submittedName>
</protein>
<name>U1TN67_9PSED</name>
<keyword evidence="1" id="KW-0812">Transmembrane</keyword>
<reference evidence="2 3" key="1">
    <citation type="submission" date="2013-08" db="EMBL/GenBank/DDBJ databases">
        <title>Biodegradation of aromatic compounds in biofilm forming Pseudomonas isolated from sewage sludge.</title>
        <authorList>
            <person name="Qureshi A."/>
            <person name="Ghosh S."/>
            <person name="Khardenavis A.A."/>
            <person name="Kapley A."/>
            <person name="Purohit H.J."/>
        </authorList>
    </citation>
    <scope>NUCLEOTIDE SEQUENCE [LARGE SCALE GENOMIC DNA]</scope>
    <source>
        <strain evidence="2 3">EGD-AQ6</strain>
    </source>
</reference>
<feature type="transmembrane region" description="Helical" evidence="1">
    <location>
        <begin position="93"/>
        <end position="110"/>
    </location>
</feature>
<dbReference type="AlphaFoldDB" id="U1TN67"/>
<dbReference type="Proteomes" id="UP000016504">
    <property type="component" value="Unassembled WGS sequence"/>
</dbReference>
<accession>U1TN67</accession>
<feature type="transmembrane region" description="Helical" evidence="1">
    <location>
        <begin position="57"/>
        <end position="81"/>
    </location>
</feature>
<dbReference type="EMBL" id="AVQG01000008">
    <property type="protein sequence ID" value="ERH59896.1"/>
    <property type="molecule type" value="Genomic_DNA"/>
</dbReference>
<evidence type="ECO:0000256" key="1">
    <source>
        <dbReference type="SAM" id="Phobius"/>
    </source>
</evidence>
<evidence type="ECO:0000313" key="2">
    <source>
        <dbReference type="EMBL" id="ERH59896.1"/>
    </source>
</evidence>
<comment type="caution">
    <text evidence="2">The sequence shown here is derived from an EMBL/GenBank/DDBJ whole genome shotgun (WGS) entry which is preliminary data.</text>
</comment>
<organism evidence="2 3">
    <name type="scientific">Pseudomonas simiae</name>
    <dbReference type="NCBI Taxonomy" id="321846"/>
    <lineage>
        <taxon>Bacteria</taxon>
        <taxon>Pseudomonadati</taxon>
        <taxon>Pseudomonadota</taxon>
        <taxon>Gammaproteobacteria</taxon>
        <taxon>Pseudomonadales</taxon>
        <taxon>Pseudomonadaceae</taxon>
        <taxon>Pseudomonas</taxon>
    </lineage>
</organism>
<keyword evidence="1" id="KW-0472">Membrane</keyword>
<keyword evidence="1" id="KW-1133">Transmembrane helix</keyword>
<proteinExistence type="predicted"/>